<comment type="similarity">
    <text evidence="1">Belongs to the AB hydrolase superfamily. AB hydrolase 2 family.</text>
</comment>
<dbReference type="PANTHER" id="PTHR10655:SF17">
    <property type="entry name" value="LYSOPHOSPHOLIPASE-LIKE PROTEIN 1"/>
    <property type="match status" value="1"/>
</dbReference>
<dbReference type="RefSeq" id="WP_095525807.1">
    <property type="nucleotide sequence ID" value="NZ_MDUX01000073.1"/>
</dbReference>
<dbReference type="InterPro" id="IPR029058">
    <property type="entry name" value="AB_hydrolase_fold"/>
</dbReference>
<feature type="domain" description="Phospholipase/carboxylesterase/thioesterase" evidence="3">
    <location>
        <begin position="29"/>
        <end position="217"/>
    </location>
</feature>
<dbReference type="InterPro" id="IPR050565">
    <property type="entry name" value="LYPA1-2/EST-like"/>
</dbReference>
<protein>
    <recommendedName>
        <fullName evidence="3">Phospholipase/carboxylesterase/thioesterase domain-containing protein</fullName>
    </recommendedName>
</protein>
<dbReference type="EMBL" id="MDUX01000073">
    <property type="protein sequence ID" value="KAF7597976.1"/>
    <property type="molecule type" value="Genomic_DNA"/>
</dbReference>
<proteinExistence type="inferred from homology"/>
<dbReference type="EMBL" id="NMRN01000075">
    <property type="protein sequence ID" value="PAS91555.1"/>
    <property type="molecule type" value="Genomic_DNA"/>
</dbReference>
<dbReference type="PANTHER" id="PTHR10655">
    <property type="entry name" value="LYSOPHOSPHOLIPASE-RELATED"/>
    <property type="match status" value="1"/>
</dbReference>
<reference evidence="5 6" key="2">
    <citation type="submission" date="2017-07" db="EMBL/GenBank/DDBJ databases">
        <title>Candidatus Dactylopiibacterium carminicum, a nitrogen-fixing symbiont of the cochineal insect Dactylopius coccus and Dactylopius opuntiae (Hemiptera: Coccoidea: Dactylopiidae).</title>
        <authorList>
            <person name="Vera A."/>
        </authorList>
    </citation>
    <scope>NUCLEOTIDE SEQUENCE [LARGE SCALE GENOMIC DNA]</scope>
    <source>
        <strain evidence="5 6">NFDCM</strain>
    </source>
</reference>
<evidence type="ECO:0000313" key="6">
    <source>
        <dbReference type="Proteomes" id="UP000216107"/>
    </source>
</evidence>
<evidence type="ECO:0000256" key="2">
    <source>
        <dbReference type="ARBA" id="ARBA00022801"/>
    </source>
</evidence>
<comment type="caution">
    <text evidence="5">The sequence shown here is derived from an EMBL/GenBank/DDBJ whole genome shotgun (WGS) entry which is preliminary data.</text>
</comment>
<accession>A0A272EN63</accession>
<dbReference type="InterPro" id="IPR003140">
    <property type="entry name" value="PLipase/COase/thioEstase"/>
</dbReference>
<name>A0A272EN63_9RHOO</name>
<gene>
    <name evidence="4" type="ORF">BGI27_15815</name>
    <name evidence="5" type="ORF">CGU29_15815</name>
</gene>
<organism evidence="5 6">
    <name type="scientific">Candidatus Dactylopiibacterium carminicum</name>
    <dbReference type="NCBI Taxonomy" id="857335"/>
    <lineage>
        <taxon>Bacteria</taxon>
        <taxon>Pseudomonadati</taxon>
        <taxon>Pseudomonadota</taxon>
        <taxon>Betaproteobacteria</taxon>
        <taxon>Rhodocyclales</taxon>
        <taxon>Rhodocyclaceae</taxon>
        <taxon>Candidatus Dactylopiibacterium</taxon>
    </lineage>
</organism>
<evidence type="ECO:0000313" key="5">
    <source>
        <dbReference type="EMBL" id="PAS91555.1"/>
    </source>
</evidence>
<sequence length="370" mass="39807">MTTPQATLSERDETTGLVFIRRAARTPAPAGLVVLLHGVGGNETNLLPVAQSLSAAFEVLLVRGPLTLGPAQHAWFRVNFGANGPRIDEAQAEAARSTLIRFLASQQARLGVSPEHTVLAGFSQGGIMSAGVGLTAPHSLTGFGLLSGRILPEIAPLIAPREVLTRLRGFISHGNEDGVLPVSWADRAKALLGEHGVAFETHRYAANHEITPAMLADFVAWSTRTLTEVAIPLSLSDASLRLGHDGESLHLPLGTTAVITDFLRHVPPHPVELENAIQQIEDDLQPAVRRFAGHTLVTHDAWFAELASLTSSNASISREALEILFGKLAARAEGRPTSQDRLPEDAHFAARLLVLRELMHHLDFSVLRRA</sequence>
<dbReference type="AlphaFoldDB" id="A0A272EN63"/>
<dbReference type="OrthoDB" id="9801763at2"/>
<dbReference type="Proteomes" id="UP000623509">
    <property type="component" value="Unassembled WGS sequence"/>
</dbReference>
<dbReference type="SUPFAM" id="SSF53474">
    <property type="entry name" value="alpha/beta-Hydrolases"/>
    <property type="match status" value="1"/>
</dbReference>
<evidence type="ECO:0000256" key="1">
    <source>
        <dbReference type="ARBA" id="ARBA00006499"/>
    </source>
</evidence>
<evidence type="ECO:0000313" key="4">
    <source>
        <dbReference type="EMBL" id="KAF7597976.1"/>
    </source>
</evidence>
<dbReference type="Proteomes" id="UP000216107">
    <property type="component" value="Unassembled WGS sequence"/>
</dbReference>
<evidence type="ECO:0000313" key="7">
    <source>
        <dbReference type="Proteomes" id="UP000623509"/>
    </source>
</evidence>
<dbReference type="GO" id="GO:0016787">
    <property type="term" value="F:hydrolase activity"/>
    <property type="evidence" value="ECO:0007669"/>
    <property type="project" value="UniProtKB-KW"/>
</dbReference>
<keyword evidence="7" id="KW-1185">Reference proteome</keyword>
<dbReference type="Pfam" id="PF02230">
    <property type="entry name" value="Abhydrolase_2"/>
    <property type="match status" value="1"/>
</dbReference>
<dbReference type="Gene3D" id="3.40.50.1820">
    <property type="entry name" value="alpha/beta hydrolase"/>
    <property type="match status" value="1"/>
</dbReference>
<reference evidence="4 7" key="1">
    <citation type="submission" date="2016-08" db="EMBL/GenBank/DDBJ databases">
        <title>Candidatus Dactylopiibacterium carminicum genome sequence.</title>
        <authorList>
            <person name="Ramirez-Puebla S.T."/>
            <person name="Ormeno-Orrillo E."/>
            <person name="Vera-Ponce De Leon A."/>
            <person name="Luis L."/>
            <person name="Sanchez-Flores A."/>
            <person name="Monica R."/>
            <person name="Martinez-Romero E."/>
        </authorList>
    </citation>
    <scope>NUCLEOTIDE SEQUENCE [LARGE SCALE GENOMIC DNA]</scope>
    <source>
        <strain evidence="4">END1</strain>
    </source>
</reference>
<evidence type="ECO:0000259" key="3">
    <source>
        <dbReference type="Pfam" id="PF02230"/>
    </source>
</evidence>
<keyword evidence="2" id="KW-0378">Hydrolase</keyword>